<dbReference type="AlphaFoldDB" id="A0AAD5RR32"/>
<dbReference type="InterPro" id="IPR011234">
    <property type="entry name" value="Fumarylacetoacetase-like_C"/>
</dbReference>
<keyword evidence="5 13" id="KW-0378">Hydrolase</keyword>
<evidence type="ECO:0000256" key="1">
    <source>
        <dbReference type="ARBA" id="ARBA00004782"/>
    </source>
</evidence>
<comment type="caution">
    <text evidence="16">The sequence shown here is derived from an EMBL/GenBank/DDBJ whole genome shotgun (WGS) entry which is preliminary data.</text>
</comment>
<evidence type="ECO:0000259" key="14">
    <source>
        <dbReference type="Pfam" id="PF01557"/>
    </source>
</evidence>
<proteinExistence type="inferred from homology"/>
<keyword evidence="8 13" id="KW-0828">Tyrosine catabolism</keyword>
<evidence type="ECO:0000256" key="9">
    <source>
        <dbReference type="ARBA" id="ARBA00023232"/>
    </source>
</evidence>
<gene>
    <name evidence="16" type="ORF">MKZ38_001554</name>
</gene>
<comment type="cofactor">
    <cofactor evidence="13">
        <name>Mg(2+)</name>
        <dbReference type="ChEBI" id="CHEBI:18420"/>
    </cofactor>
    <cofactor evidence="13">
        <name>Ca(2+)</name>
        <dbReference type="ChEBI" id="CHEBI:29108"/>
    </cofactor>
</comment>
<feature type="binding site" evidence="11">
    <location>
        <position position="219"/>
    </location>
    <ligand>
        <name>substrate</name>
    </ligand>
</feature>
<dbReference type="SUPFAM" id="SSF56529">
    <property type="entry name" value="FAH"/>
    <property type="match status" value="1"/>
</dbReference>
<dbReference type="Pfam" id="PF01557">
    <property type="entry name" value="FAA_hydrolase"/>
    <property type="match status" value="1"/>
</dbReference>
<evidence type="ECO:0000256" key="13">
    <source>
        <dbReference type="RuleBase" id="RU366008"/>
    </source>
</evidence>
<dbReference type="Proteomes" id="UP001201980">
    <property type="component" value="Unassembled WGS sequence"/>
</dbReference>
<feature type="binding site" evidence="12">
    <location>
        <position position="236"/>
    </location>
    <ligand>
        <name>Mg(2+)</name>
        <dbReference type="ChEBI" id="CHEBI:18420"/>
    </ligand>
</feature>
<keyword evidence="4 12" id="KW-0479">Metal-binding</keyword>
<protein>
    <recommendedName>
        <fullName evidence="3 13">Fumarylacetoacetase</fullName>
        <ecNumber evidence="3 13">3.7.1.2</ecNumber>
    </recommendedName>
    <alternativeName>
        <fullName evidence="13">Fumarylacetoacetate hydrolase</fullName>
    </alternativeName>
</protein>
<dbReference type="InterPro" id="IPR036663">
    <property type="entry name" value="Fumarylacetoacetase_C_sf"/>
</dbReference>
<evidence type="ECO:0000256" key="6">
    <source>
        <dbReference type="ARBA" id="ARBA00022837"/>
    </source>
</evidence>
<evidence type="ECO:0000256" key="8">
    <source>
        <dbReference type="ARBA" id="ARBA00022878"/>
    </source>
</evidence>
<dbReference type="Pfam" id="PF09298">
    <property type="entry name" value="FAA_hydrolase_N"/>
    <property type="match status" value="1"/>
</dbReference>
<evidence type="ECO:0000256" key="4">
    <source>
        <dbReference type="ARBA" id="ARBA00022723"/>
    </source>
</evidence>
<sequence>MSGYTNHFSLDNLPYGVASRDGCLRSVVTRVNDQVYFLNRLPINVSEEIKEAVDQPTLNALAALEKSQLLQLREEIRSSVTIAASATAVNFKDVTMHMPVDVPGFTDFSCSKEHTLNAGEAVMGIRKLPPGMLHFPVGYTGRSSSIVVSGTPILRPYGQFRGAKGEVVFGPSQQLDYEMELGCIIGKPSKFGERVSVNDADEHIFGLVLVNDWSARDIQGLEMVPLGPVNGKSFGTTISPWVITLEALEPFRTEAPKKDPAPAAYLNDLLKKNSYRLDLTSELVEAGKSREDDKATTRLCKAKLEWMYWTFRDLVAQQTINGCNINTGDILATGTVSGLGDDEHGCLLEVTKGGKVDFKISSGASRTYLQDGDEVTMTAVAADGIGFGECSGKILPATPFD</sequence>
<dbReference type="GO" id="GO:0006572">
    <property type="term" value="P:L-tyrosine catabolic process"/>
    <property type="evidence" value="ECO:0007669"/>
    <property type="project" value="UniProtKB-UniRule"/>
</dbReference>
<feature type="domain" description="Fumarylacetoacetase-like C-terminal" evidence="14">
    <location>
        <begin position="105"/>
        <end position="390"/>
    </location>
</feature>
<comment type="catalytic activity">
    <reaction evidence="13">
        <text>4-fumarylacetoacetate + H2O = acetoacetate + fumarate + H(+)</text>
        <dbReference type="Rhea" id="RHEA:10244"/>
        <dbReference type="ChEBI" id="CHEBI:13705"/>
        <dbReference type="ChEBI" id="CHEBI:15377"/>
        <dbReference type="ChEBI" id="CHEBI:15378"/>
        <dbReference type="ChEBI" id="CHEBI:18034"/>
        <dbReference type="ChEBI" id="CHEBI:29806"/>
        <dbReference type="EC" id="3.7.1.2"/>
    </reaction>
</comment>
<dbReference type="EC" id="3.7.1.2" evidence="3 13"/>
<keyword evidence="9 13" id="KW-0585">Phenylalanine catabolism</keyword>
<feature type="domain" description="Fumarylacetoacetase N-terminal" evidence="15">
    <location>
        <begin position="12"/>
        <end position="99"/>
    </location>
</feature>
<comment type="similarity">
    <text evidence="2 13">Belongs to the FAH family.</text>
</comment>
<dbReference type="PANTHER" id="PTHR43069:SF5">
    <property type="entry name" value="FUMARYLACETOACETASE"/>
    <property type="match status" value="1"/>
</dbReference>
<dbReference type="InterPro" id="IPR005959">
    <property type="entry name" value="Fumarylacetoacetase"/>
</dbReference>
<feature type="binding site" evidence="12">
    <location>
        <position position="178"/>
    </location>
    <ligand>
        <name>Ca(2+)</name>
        <dbReference type="ChEBI" id="CHEBI:29108"/>
    </ligand>
</feature>
<evidence type="ECO:0000256" key="7">
    <source>
        <dbReference type="ARBA" id="ARBA00022842"/>
    </source>
</evidence>
<reference evidence="16" key="1">
    <citation type="submission" date="2022-07" db="EMBL/GenBank/DDBJ databases">
        <title>Draft genome sequence of Zalerion maritima ATCC 34329, a (micro)plastics degrading marine fungus.</title>
        <authorList>
            <person name="Paco A."/>
            <person name="Goncalves M.F.M."/>
            <person name="Rocha-Santos T.A.P."/>
            <person name="Alves A."/>
        </authorList>
    </citation>
    <scope>NUCLEOTIDE SEQUENCE</scope>
    <source>
        <strain evidence="16">ATCC 34329</strain>
    </source>
</reference>
<evidence type="ECO:0000259" key="15">
    <source>
        <dbReference type="Pfam" id="PF09298"/>
    </source>
</evidence>
<feature type="binding site" evidence="12">
    <location>
        <position position="180"/>
    </location>
    <ligand>
        <name>Ca(2+)</name>
        <dbReference type="ChEBI" id="CHEBI:29108"/>
    </ligand>
</feature>
<evidence type="ECO:0000256" key="12">
    <source>
        <dbReference type="PIRSR" id="PIRSR605959-3"/>
    </source>
</evidence>
<evidence type="ECO:0000256" key="3">
    <source>
        <dbReference type="ARBA" id="ARBA00012094"/>
    </source>
</evidence>
<keyword evidence="7 12" id="KW-0460">Magnesium</keyword>
<evidence type="ECO:0000313" key="16">
    <source>
        <dbReference type="EMBL" id="KAJ2901684.1"/>
    </source>
</evidence>
<feature type="binding site" evidence="12">
    <location>
        <position position="107"/>
    </location>
    <ligand>
        <name>Ca(2+)</name>
        <dbReference type="ChEBI" id="CHEBI:29108"/>
    </ligand>
</feature>
<dbReference type="GO" id="GO:0046872">
    <property type="term" value="F:metal ion binding"/>
    <property type="evidence" value="ECO:0007669"/>
    <property type="project" value="UniProtKB-UniRule"/>
</dbReference>
<dbReference type="Gene3D" id="2.30.30.230">
    <property type="entry name" value="Fumarylacetoacetase, N-terminal domain"/>
    <property type="match status" value="1"/>
</dbReference>
<feature type="binding site" evidence="12">
    <location>
        <position position="212"/>
    </location>
    <ligand>
        <name>Mg(2+)</name>
        <dbReference type="ChEBI" id="CHEBI:18420"/>
    </ligand>
</feature>
<dbReference type="PANTHER" id="PTHR43069">
    <property type="entry name" value="FUMARYLACETOACETASE"/>
    <property type="match status" value="1"/>
</dbReference>
<dbReference type="SUPFAM" id="SSF63433">
    <property type="entry name" value="Fumarylacetoacetate hydrolase, FAH, N-terminal domain"/>
    <property type="match status" value="1"/>
</dbReference>
<dbReference type="InterPro" id="IPR015377">
    <property type="entry name" value="Fumarylacetoacetase_N"/>
</dbReference>
<feature type="binding site" evidence="12">
    <location>
        <position position="212"/>
    </location>
    <ligand>
        <name>Ca(2+)</name>
        <dbReference type="ChEBI" id="CHEBI:29108"/>
    </ligand>
</feature>
<comment type="pathway">
    <text evidence="1 13">Amino-acid degradation; L-phenylalanine degradation; acetoacetate and fumarate from L-phenylalanine: step 6/6.</text>
</comment>
<dbReference type="InterPro" id="IPR036462">
    <property type="entry name" value="Fumarylacetoacetase_N_sf"/>
</dbReference>
<keyword evidence="17" id="KW-1185">Reference proteome</keyword>
<dbReference type="Gene3D" id="3.90.850.10">
    <property type="entry name" value="Fumarylacetoacetase-like, C-terminal domain"/>
    <property type="match status" value="1"/>
</dbReference>
<evidence type="ECO:0000256" key="10">
    <source>
        <dbReference type="PIRSR" id="PIRSR605959-1"/>
    </source>
</evidence>
<accession>A0AAD5RR32</accession>
<evidence type="ECO:0000256" key="2">
    <source>
        <dbReference type="ARBA" id="ARBA00010211"/>
    </source>
</evidence>
<feature type="binding site" evidence="12">
    <location>
        <position position="232"/>
    </location>
    <ligand>
        <name>Mg(2+)</name>
        <dbReference type="ChEBI" id="CHEBI:18420"/>
    </ligand>
</feature>
<dbReference type="EMBL" id="JAKWBI020000142">
    <property type="protein sequence ID" value="KAJ2901684.1"/>
    <property type="molecule type" value="Genomic_DNA"/>
</dbReference>
<evidence type="ECO:0000256" key="11">
    <source>
        <dbReference type="PIRSR" id="PIRSR605959-2"/>
    </source>
</evidence>
<feature type="active site" description="Proton acceptor" evidence="10">
    <location>
        <position position="114"/>
    </location>
</feature>
<dbReference type="GO" id="GO:0006559">
    <property type="term" value="P:L-phenylalanine catabolic process"/>
    <property type="evidence" value="ECO:0007669"/>
    <property type="project" value="UniProtKB-UniRule"/>
</dbReference>
<evidence type="ECO:0000313" key="17">
    <source>
        <dbReference type="Proteomes" id="UP001201980"/>
    </source>
</evidence>
<evidence type="ECO:0000256" key="5">
    <source>
        <dbReference type="ARBA" id="ARBA00022801"/>
    </source>
</evidence>
<dbReference type="GO" id="GO:0004334">
    <property type="term" value="F:fumarylacetoacetase activity"/>
    <property type="evidence" value="ECO:0007669"/>
    <property type="project" value="UniProtKB-UniRule"/>
</dbReference>
<dbReference type="GO" id="GO:1902000">
    <property type="term" value="P:homogentisate catabolic process"/>
    <property type="evidence" value="ECO:0007669"/>
    <property type="project" value="TreeGrafter"/>
</dbReference>
<feature type="binding site" evidence="11">
    <location>
        <position position="335"/>
    </location>
    <ligand>
        <name>substrate</name>
    </ligand>
</feature>
<name>A0AAD5RR32_9PEZI</name>
<keyword evidence="6 12" id="KW-0106">Calcium</keyword>
<organism evidence="16 17">
    <name type="scientific">Zalerion maritima</name>
    <dbReference type="NCBI Taxonomy" id="339359"/>
    <lineage>
        <taxon>Eukaryota</taxon>
        <taxon>Fungi</taxon>
        <taxon>Dikarya</taxon>
        <taxon>Ascomycota</taxon>
        <taxon>Pezizomycotina</taxon>
        <taxon>Sordariomycetes</taxon>
        <taxon>Lulworthiomycetidae</taxon>
        <taxon>Lulworthiales</taxon>
        <taxon>Lulworthiaceae</taxon>
        <taxon>Zalerion</taxon>
    </lineage>
</organism>